<keyword evidence="2" id="KW-0489">Methyltransferase</keyword>
<evidence type="ECO:0000256" key="7">
    <source>
        <dbReference type="ARBA" id="ARBA00044712"/>
    </source>
</evidence>
<organism evidence="9 10">
    <name type="scientific">Trypanosoma conorhini</name>
    <dbReference type="NCBI Taxonomy" id="83891"/>
    <lineage>
        <taxon>Eukaryota</taxon>
        <taxon>Discoba</taxon>
        <taxon>Euglenozoa</taxon>
        <taxon>Kinetoplastea</taxon>
        <taxon>Metakinetoplastina</taxon>
        <taxon>Trypanosomatida</taxon>
        <taxon>Trypanosomatidae</taxon>
        <taxon>Trypanosoma</taxon>
    </lineage>
</organism>
<keyword evidence="6" id="KW-0506">mRNA capping</keyword>
<dbReference type="SUPFAM" id="SSF53335">
    <property type="entry name" value="S-adenosyl-L-methionine-dependent methyltransferases"/>
    <property type="match status" value="1"/>
</dbReference>
<dbReference type="Gene3D" id="3.40.50.150">
    <property type="entry name" value="Vaccinia Virus protein VP39"/>
    <property type="match status" value="1"/>
</dbReference>
<keyword evidence="5" id="KW-0694">RNA-binding</keyword>
<reference evidence="9 10" key="1">
    <citation type="journal article" date="2018" name="BMC Genomics">
        <title>Genomic comparison of Trypanosoma conorhini and Trypanosoma rangeli to Trypanosoma cruzi strains of high and low virulence.</title>
        <authorList>
            <person name="Bradwell K.R."/>
            <person name="Koparde V.N."/>
            <person name="Matveyev A.V."/>
            <person name="Serrano M.G."/>
            <person name="Alves J.M."/>
            <person name="Parikh H."/>
            <person name="Huang B."/>
            <person name="Lee V."/>
            <person name="Espinosa-Alvarez O."/>
            <person name="Ortiz P.A."/>
            <person name="Costa-Martins A.G."/>
            <person name="Teixeira M.M."/>
            <person name="Buck G.A."/>
        </authorList>
    </citation>
    <scope>NUCLEOTIDE SEQUENCE [LARGE SCALE GENOMIC DNA]</scope>
    <source>
        <strain evidence="9 10">025E</strain>
    </source>
</reference>
<dbReference type="EC" id="2.1.1.56" evidence="1"/>
<evidence type="ECO:0000259" key="8">
    <source>
        <dbReference type="Pfam" id="PF03291"/>
    </source>
</evidence>
<comment type="caution">
    <text evidence="9">The sequence shown here is derived from an EMBL/GenBank/DDBJ whole genome shotgun (WGS) entry which is preliminary data.</text>
</comment>
<sequence length="306" mass="34471">MGKIDVFSKRFYCDNCWAVFYSTNSNAEIGYMVPPPPNTSFSTQVLTRCISLLIDTINPKAPTNDVLELCCGGAVARKWIKNKSTRYVGLDLKSSVVEATTELISSLQDEMSGISSYDVICADAFSPDLWTHHITKIHPRQFHTITVFSGFQHAFDNEKKIRHVIGSIANTLVPRGVFLGCFFDISTLYEKGDTINDLFTVEWDDDFRPRNGNYFFLSIQDEPRKKMNVISIDFLVAVAQEYGLSAIPEACLTFLEILENDPNFAKKFSKGEKEYLWAMRAFAFRKDGSPQTTVSQRANGSNGEGR</sequence>
<dbReference type="EMBL" id="MKKU01000402">
    <property type="protein sequence ID" value="RNF13516.1"/>
    <property type="molecule type" value="Genomic_DNA"/>
</dbReference>
<evidence type="ECO:0000256" key="4">
    <source>
        <dbReference type="ARBA" id="ARBA00022691"/>
    </source>
</evidence>
<keyword evidence="10" id="KW-1185">Reference proteome</keyword>
<dbReference type="GO" id="GO:0003723">
    <property type="term" value="F:RNA binding"/>
    <property type="evidence" value="ECO:0007669"/>
    <property type="project" value="UniProtKB-KW"/>
</dbReference>
<keyword evidence="3" id="KW-0808">Transferase</keyword>
<dbReference type="PANTHER" id="PTHR12189">
    <property type="entry name" value="MRNA GUANINE-7- METHYLTRANSFERASE"/>
    <property type="match status" value="1"/>
</dbReference>
<evidence type="ECO:0000313" key="9">
    <source>
        <dbReference type="EMBL" id="RNF13516.1"/>
    </source>
</evidence>
<evidence type="ECO:0000256" key="6">
    <source>
        <dbReference type="ARBA" id="ARBA00023042"/>
    </source>
</evidence>
<protein>
    <recommendedName>
        <fullName evidence="1">mRNA (guanine-N(7))-methyltransferase</fullName>
        <ecNumber evidence="1">2.1.1.56</ecNumber>
    </recommendedName>
</protein>
<accession>A0A3R7KQQ6</accession>
<dbReference type="GO" id="GO:0004482">
    <property type="term" value="F:mRNA 5'-cap (guanine-N7-)-methyltransferase activity"/>
    <property type="evidence" value="ECO:0007669"/>
    <property type="project" value="UniProtKB-EC"/>
</dbReference>
<dbReference type="CDD" id="cd02440">
    <property type="entry name" value="AdoMet_MTases"/>
    <property type="match status" value="1"/>
</dbReference>
<comment type="catalytic activity">
    <reaction evidence="7">
        <text>a 5'-end (5'-triphosphoguanosine)-ribonucleoside in mRNA + S-adenosyl-L-methionine = a 5'-end (N(7)-methyl 5'-triphosphoguanosine)-ribonucleoside in mRNA + S-adenosyl-L-homocysteine</text>
        <dbReference type="Rhea" id="RHEA:67008"/>
        <dbReference type="Rhea" id="RHEA-COMP:17166"/>
        <dbReference type="Rhea" id="RHEA-COMP:17167"/>
        <dbReference type="ChEBI" id="CHEBI:57856"/>
        <dbReference type="ChEBI" id="CHEBI:59789"/>
        <dbReference type="ChEBI" id="CHEBI:156461"/>
        <dbReference type="ChEBI" id="CHEBI:167617"/>
        <dbReference type="EC" id="2.1.1.56"/>
    </reaction>
</comment>
<dbReference type="AlphaFoldDB" id="A0A3R7KQQ6"/>
<feature type="domain" description="MRNA cap 0 methyltransferase" evidence="8">
    <location>
        <begin position="52"/>
        <end position="261"/>
    </location>
</feature>
<dbReference type="GeneID" id="40319808"/>
<name>A0A3R7KQQ6_9TRYP</name>
<dbReference type="GO" id="GO:0005634">
    <property type="term" value="C:nucleus"/>
    <property type="evidence" value="ECO:0007669"/>
    <property type="project" value="TreeGrafter"/>
</dbReference>
<proteinExistence type="predicted"/>
<dbReference type="InterPro" id="IPR039753">
    <property type="entry name" value="RG7MT1"/>
</dbReference>
<dbReference type="Proteomes" id="UP000284403">
    <property type="component" value="Unassembled WGS sequence"/>
</dbReference>
<keyword evidence="4" id="KW-0949">S-adenosyl-L-methionine</keyword>
<evidence type="ECO:0000256" key="2">
    <source>
        <dbReference type="ARBA" id="ARBA00022603"/>
    </source>
</evidence>
<dbReference type="PANTHER" id="PTHR12189:SF4">
    <property type="entry name" value="MRNA (GUANINE-N(7))-METHYLTRANSFERASE"/>
    <property type="match status" value="1"/>
</dbReference>
<dbReference type="InterPro" id="IPR004971">
    <property type="entry name" value="mRNA_G-N7_MeTrfase_dom"/>
</dbReference>
<evidence type="ECO:0000256" key="3">
    <source>
        <dbReference type="ARBA" id="ARBA00022679"/>
    </source>
</evidence>
<gene>
    <name evidence="9" type="ORF">Tco025E_06197</name>
</gene>
<dbReference type="InterPro" id="IPR029063">
    <property type="entry name" value="SAM-dependent_MTases_sf"/>
</dbReference>
<keyword evidence="6" id="KW-0507">mRNA processing</keyword>
<evidence type="ECO:0000256" key="5">
    <source>
        <dbReference type="ARBA" id="ARBA00022884"/>
    </source>
</evidence>
<evidence type="ECO:0000256" key="1">
    <source>
        <dbReference type="ARBA" id="ARBA00011926"/>
    </source>
</evidence>
<evidence type="ECO:0000313" key="10">
    <source>
        <dbReference type="Proteomes" id="UP000284403"/>
    </source>
</evidence>
<dbReference type="OrthoDB" id="10248867at2759"/>
<dbReference type="Pfam" id="PF03291">
    <property type="entry name" value="mRNA_G-N7_MeTrfase"/>
    <property type="match status" value="1"/>
</dbReference>
<dbReference type="RefSeq" id="XP_029226838.1">
    <property type="nucleotide sequence ID" value="XM_029373085.1"/>
</dbReference>